<evidence type="ECO:0000256" key="2">
    <source>
        <dbReference type="ARBA" id="ARBA00022448"/>
    </source>
</evidence>
<feature type="transmembrane region" description="Helical" evidence="7">
    <location>
        <begin position="111"/>
        <end position="134"/>
    </location>
</feature>
<dbReference type="Gene3D" id="1.10.3720.10">
    <property type="entry name" value="MetI-like"/>
    <property type="match status" value="1"/>
</dbReference>
<keyword evidence="5 7" id="KW-1133">Transmembrane helix</keyword>
<keyword evidence="4 7" id="KW-0812">Transmembrane</keyword>
<proteinExistence type="inferred from homology"/>
<feature type="transmembrane region" description="Helical" evidence="7">
    <location>
        <begin position="52"/>
        <end position="73"/>
    </location>
</feature>
<keyword evidence="3" id="KW-1003">Cell membrane</keyword>
<sequence length="319" mass="33117">MAGTASTAPTAEAAHAAAPAGGLRGAAPSGSSSGATRPASGPERDTRVRRTLYAVGGTLAALVFVVPLLLALVRAGQPGEVVVAAPDGRFLDLSWGNFGLILDQPEIWRGIVNSVVVSVSTAVLTAVLATLAGYGFAKFGFRGRGLLFGLVLVTLMVPFQAILTPLYLQMNAMRLTDSLFGLVLFYTTVNLPFCVFVMRNAFEAVPGEIEDSAHVDGAGTIRMIVSVLRPLVLPGAATAALYAFLASWTEFLGALTFLTDSSLYTLPVSLVNLQQGAYGQVDFGLLAAGSVVAMIPCVVLYVALQRYYVAGLASGAVKG</sequence>
<dbReference type="OrthoDB" id="3524874at2"/>
<dbReference type="GO" id="GO:0055085">
    <property type="term" value="P:transmembrane transport"/>
    <property type="evidence" value="ECO:0007669"/>
    <property type="project" value="InterPro"/>
</dbReference>
<gene>
    <name evidence="10" type="ORF">SAMN04324258_3449</name>
</gene>
<dbReference type="PANTHER" id="PTHR43744:SF8">
    <property type="entry name" value="SN-GLYCEROL-3-PHOSPHATE TRANSPORT SYSTEM PERMEASE PROTEIN UGPE"/>
    <property type="match status" value="1"/>
</dbReference>
<protein>
    <submittedName>
        <fullName evidence="10">Multiple sugar transport system permease protein</fullName>
    </submittedName>
</protein>
<evidence type="ECO:0000256" key="8">
    <source>
        <dbReference type="SAM" id="MobiDB-lite"/>
    </source>
</evidence>
<name>A0A1T5LHT5_9MICO</name>
<dbReference type="InterPro" id="IPR035906">
    <property type="entry name" value="MetI-like_sf"/>
</dbReference>
<dbReference type="AlphaFoldDB" id="A0A1T5LHT5"/>
<dbReference type="Pfam" id="PF00528">
    <property type="entry name" value="BPD_transp_1"/>
    <property type="match status" value="1"/>
</dbReference>
<dbReference type="STRING" id="526729.SAMN04324258_3449"/>
<evidence type="ECO:0000256" key="1">
    <source>
        <dbReference type="ARBA" id="ARBA00004651"/>
    </source>
</evidence>
<evidence type="ECO:0000259" key="9">
    <source>
        <dbReference type="PROSITE" id="PS50928"/>
    </source>
</evidence>
<evidence type="ECO:0000256" key="6">
    <source>
        <dbReference type="ARBA" id="ARBA00023136"/>
    </source>
</evidence>
<evidence type="ECO:0000256" key="4">
    <source>
        <dbReference type="ARBA" id="ARBA00022692"/>
    </source>
</evidence>
<feature type="transmembrane region" description="Helical" evidence="7">
    <location>
        <begin position="283"/>
        <end position="304"/>
    </location>
</feature>
<feature type="transmembrane region" description="Helical" evidence="7">
    <location>
        <begin position="146"/>
        <end position="167"/>
    </location>
</feature>
<feature type="compositionally biased region" description="Low complexity" evidence="8">
    <location>
        <begin position="1"/>
        <end position="41"/>
    </location>
</feature>
<comment type="similarity">
    <text evidence="7">Belongs to the binding-protein-dependent transport system permease family.</text>
</comment>
<dbReference type="PROSITE" id="PS50928">
    <property type="entry name" value="ABC_TM1"/>
    <property type="match status" value="1"/>
</dbReference>
<dbReference type="CDD" id="cd06261">
    <property type="entry name" value="TM_PBP2"/>
    <property type="match status" value="1"/>
</dbReference>
<organism evidence="10 11">
    <name type="scientific">Krasilnikoviella flava</name>
    <dbReference type="NCBI Taxonomy" id="526729"/>
    <lineage>
        <taxon>Bacteria</taxon>
        <taxon>Bacillati</taxon>
        <taxon>Actinomycetota</taxon>
        <taxon>Actinomycetes</taxon>
        <taxon>Micrococcales</taxon>
        <taxon>Promicromonosporaceae</taxon>
        <taxon>Krasilnikoviella</taxon>
    </lineage>
</organism>
<comment type="subcellular location">
    <subcellularLocation>
        <location evidence="1 7">Cell membrane</location>
        <topology evidence="1 7">Multi-pass membrane protein</topology>
    </subcellularLocation>
</comment>
<accession>A0A1T5LHT5</accession>
<dbReference type="PANTHER" id="PTHR43744">
    <property type="entry name" value="ABC TRANSPORTER PERMEASE PROTEIN MG189-RELATED-RELATED"/>
    <property type="match status" value="1"/>
</dbReference>
<dbReference type="InterPro" id="IPR000515">
    <property type="entry name" value="MetI-like"/>
</dbReference>
<feature type="transmembrane region" description="Helical" evidence="7">
    <location>
        <begin position="179"/>
        <end position="202"/>
    </location>
</feature>
<dbReference type="RefSeq" id="WP_079575751.1">
    <property type="nucleotide sequence ID" value="NZ_FUZQ01000006.1"/>
</dbReference>
<feature type="region of interest" description="Disordered" evidence="8">
    <location>
        <begin position="1"/>
        <end position="44"/>
    </location>
</feature>
<dbReference type="Proteomes" id="UP000189777">
    <property type="component" value="Unassembled WGS sequence"/>
</dbReference>
<dbReference type="SUPFAM" id="SSF161098">
    <property type="entry name" value="MetI-like"/>
    <property type="match status" value="1"/>
</dbReference>
<keyword evidence="11" id="KW-1185">Reference proteome</keyword>
<reference evidence="10 11" key="1">
    <citation type="submission" date="2017-02" db="EMBL/GenBank/DDBJ databases">
        <authorList>
            <person name="Peterson S.W."/>
        </authorList>
    </citation>
    <scope>NUCLEOTIDE SEQUENCE [LARGE SCALE GENOMIC DNA]</scope>
    <source>
        <strain evidence="10 11">DSM 21481</strain>
    </source>
</reference>
<evidence type="ECO:0000313" key="10">
    <source>
        <dbReference type="EMBL" id="SKC75550.1"/>
    </source>
</evidence>
<keyword evidence="10" id="KW-0762">Sugar transport</keyword>
<keyword evidence="6 7" id="KW-0472">Membrane</keyword>
<evidence type="ECO:0000256" key="3">
    <source>
        <dbReference type="ARBA" id="ARBA00022475"/>
    </source>
</evidence>
<evidence type="ECO:0000313" key="11">
    <source>
        <dbReference type="Proteomes" id="UP000189777"/>
    </source>
</evidence>
<dbReference type="EMBL" id="FUZQ01000006">
    <property type="protein sequence ID" value="SKC75550.1"/>
    <property type="molecule type" value="Genomic_DNA"/>
</dbReference>
<dbReference type="GO" id="GO:0005886">
    <property type="term" value="C:plasma membrane"/>
    <property type="evidence" value="ECO:0007669"/>
    <property type="project" value="UniProtKB-SubCell"/>
</dbReference>
<feature type="transmembrane region" description="Helical" evidence="7">
    <location>
        <begin position="223"/>
        <end position="245"/>
    </location>
</feature>
<evidence type="ECO:0000256" key="7">
    <source>
        <dbReference type="RuleBase" id="RU363032"/>
    </source>
</evidence>
<keyword evidence="2 7" id="KW-0813">Transport</keyword>
<evidence type="ECO:0000256" key="5">
    <source>
        <dbReference type="ARBA" id="ARBA00022989"/>
    </source>
</evidence>
<feature type="domain" description="ABC transmembrane type-1" evidence="9">
    <location>
        <begin position="111"/>
        <end position="304"/>
    </location>
</feature>